<dbReference type="PANTHER" id="PTHR48140">
    <property type="entry name" value="FATTY ACID DESATURASE 4, CHLOROPLASTIC-RELATED"/>
    <property type="match status" value="1"/>
</dbReference>
<keyword evidence="3 6" id="KW-0812">Transmembrane</keyword>
<feature type="transmembrane region" description="Helical" evidence="6">
    <location>
        <begin position="15"/>
        <end position="33"/>
    </location>
</feature>
<keyword evidence="9" id="KW-1185">Reference proteome</keyword>
<evidence type="ECO:0000256" key="3">
    <source>
        <dbReference type="ARBA" id="ARBA00022692"/>
    </source>
</evidence>
<evidence type="ECO:0000256" key="1">
    <source>
        <dbReference type="ARBA" id="ARBA00004141"/>
    </source>
</evidence>
<dbReference type="EMBL" id="CACTIH010007494">
    <property type="protein sequence ID" value="CAA3014535.1"/>
    <property type="molecule type" value="Genomic_DNA"/>
</dbReference>
<dbReference type="InterPro" id="IPR019547">
    <property type="entry name" value="Lipid_desat"/>
</dbReference>
<dbReference type="Gramene" id="OE9A082617T1">
    <property type="protein sequence ID" value="OE9A082617C1"/>
    <property type="gene ID" value="OE9A082617"/>
</dbReference>
<feature type="domain" description="Lipid desaturase" evidence="7">
    <location>
        <begin position="56"/>
        <end position="224"/>
    </location>
</feature>
<comment type="similarity">
    <text evidence="2">Belongs to the fatty acid desaturase CarF family.</text>
</comment>
<evidence type="ECO:0000313" key="8">
    <source>
        <dbReference type="EMBL" id="CAA3014535.1"/>
    </source>
</evidence>
<dbReference type="Proteomes" id="UP000594638">
    <property type="component" value="Unassembled WGS sequence"/>
</dbReference>
<evidence type="ECO:0000259" key="7">
    <source>
        <dbReference type="Pfam" id="PF10520"/>
    </source>
</evidence>
<dbReference type="GO" id="GO:0016020">
    <property type="term" value="C:membrane"/>
    <property type="evidence" value="ECO:0007669"/>
    <property type="project" value="UniProtKB-SubCell"/>
</dbReference>
<protein>
    <recommendedName>
        <fullName evidence="7">Lipid desaturase domain-containing protein</fullName>
    </recommendedName>
</protein>
<accession>A0A8S0UD23</accession>
<reference evidence="8 9" key="1">
    <citation type="submission" date="2019-12" db="EMBL/GenBank/DDBJ databases">
        <authorList>
            <person name="Alioto T."/>
            <person name="Alioto T."/>
            <person name="Gomez Garrido J."/>
        </authorList>
    </citation>
    <scope>NUCLEOTIDE SEQUENCE [LARGE SCALE GENOMIC DNA]</scope>
</reference>
<evidence type="ECO:0000256" key="5">
    <source>
        <dbReference type="ARBA" id="ARBA00023136"/>
    </source>
</evidence>
<proteinExistence type="inferred from homology"/>
<evidence type="ECO:0000256" key="6">
    <source>
        <dbReference type="SAM" id="Phobius"/>
    </source>
</evidence>
<feature type="transmembrane region" description="Helical" evidence="6">
    <location>
        <begin position="103"/>
        <end position="123"/>
    </location>
</feature>
<name>A0A8S0UD23_OLEEU</name>
<dbReference type="InterPro" id="IPR052864">
    <property type="entry name" value="Chloroplast_FAD_CarF"/>
</dbReference>
<comment type="subcellular location">
    <subcellularLocation>
        <location evidence="1">Membrane</location>
        <topology evidence="1">Multi-pass membrane protein</topology>
    </subcellularLocation>
</comment>
<evidence type="ECO:0000256" key="2">
    <source>
        <dbReference type="ARBA" id="ARBA00007620"/>
    </source>
</evidence>
<dbReference type="PANTHER" id="PTHR48140:SF1">
    <property type="entry name" value="FATTY ACID DESATURASE 4, CHLOROPLASTIC-RELATED"/>
    <property type="match status" value="1"/>
</dbReference>
<keyword evidence="4 6" id="KW-1133">Transmembrane helix</keyword>
<keyword evidence="5 6" id="KW-0472">Membrane</keyword>
<sequence length="237" mass="26293">MASPYNDPRKFVSTWYHHAWLTSGCISVLISLAKSITGASSSRTRFELITSGLVGYVMADLATGIYHWAIDNYGCAKTPIFGSQIESFQVHHQIPWAITTRPVAYNLHVLAQGVTFMVLPVTLLSNDPVLLGFLGVFGGCVIFCQQFHAWAHGVKAKLPRLVVALQDAGIIVPRLQHAEHHRPPFSSNYCIVSGIWNRVLDKSKFFLGLEIILFVMLGIRPRSWTEPNSESSEIPSS</sequence>
<dbReference type="Pfam" id="PF10520">
    <property type="entry name" value="Lipid_desat"/>
    <property type="match status" value="1"/>
</dbReference>
<feature type="transmembrane region" description="Helical" evidence="6">
    <location>
        <begin position="129"/>
        <end position="151"/>
    </location>
</feature>
<organism evidence="8 9">
    <name type="scientific">Olea europaea subsp. europaea</name>
    <dbReference type="NCBI Taxonomy" id="158383"/>
    <lineage>
        <taxon>Eukaryota</taxon>
        <taxon>Viridiplantae</taxon>
        <taxon>Streptophyta</taxon>
        <taxon>Embryophyta</taxon>
        <taxon>Tracheophyta</taxon>
        <taxon>Spermatophyta</taxon>
        <taxon>Magnoliopsida</taxon>
        <taxon>eudicotyledons</taxon>
        <taxon>Gunneridae</taxon>
        <taxon>Pentapetalae</taxon>
        <taxon>asterids</taxon>
        <taxon>lamiids</taxon>
        <taxon>Lamiales</taxon>
        <taxon>Oleaceae</taxon>
        <taxon>Oleeae</taxon>
        <taxon>Olea</taxon>
    </lineage>
</organism>
<gene>
    <name evidence="8" type="ORF">OLEA9_A082617</name>
</gene>
<comment type="caution">
    <text evidence="8">The sequence shown here is derived from an EMBL/GenBank/DDBJ whole genome shotgun (WGS) entry which is preliminary data.</text>
</comment>
<evidence type="ECO:0000256" key="4">
    <source>
        <dbReference type="ARBA" id="ARBA00022989"/>
    </source>
</evidence>
<evidence type="ECO:0000313" key="9">
    <source>
        <dbReference type="Proteomes" id="UP000594638"/>
    </source>
</evidence>
<dbReference type="AlphaFoldDB" id="A0A8S0UD23"/>
<dbReference type="OrthoDB" id="5103at2759"/>